<dbReference type="Gene3D" id="1.10.260.40">
    <property type="entry name" value="lambda repressor-like DNA-binding domains"/>
    <property type="match status" value="1"/>
</dbReference>
<dbReference type="EMBL" id="LR743604">
    <property type="protein sequence ID" value="CAA2633648.1"/>
    <property type="molecule type" value="Genomic_DNA"/>
</dbReference>
<dbReference type="AlphaFoldDB" id="A0A7I8JSI5"/>
<proteinExistence type="inferred from homology"/>
<dbReference type="SMART" id="SM00530">
    <property type="entry name" value="HTH_XRE"/>
    <property type="match status" value="1"/>
</dbReference>
<dbReference type="EMBL" id="CACRZD030000017">
    <property type="protein sequence ID" value="CAA6672721.1"/>
    <property type="molecule type" value="Genomic_DNA"/>
</dbReference>
<keyword evidence="3" id="KW-0238">DNA-binding</keyword>
<evidence type="ECO:0000256" key="2">
    <source>
        <dbReference type="ARBA" id="ARBA00023015"/>
    </source>
</evidence>
<keyword evidence="2" id="KW-0805">Transcription regulation</keyword>
<dbReference type="FunFam" id="1.10.260.40:FF:000018">
    <property type="entry name" value="Multiprotein bridging factor 1"/>
    <property type="match status" value="1"/>
</dbReference>
<protein>
    <recommendedName>
        <fullName evidence="5">HTH cro/C1-type domain-containing protein</fullName>
    </recommendedName>
</protein>
<evidence type="ECO:0000313" key="6">
    <source>
        <dbReference type="EMBL" id="CAA2633648.1"/>
    </source>
</evidence>
<dbReference type="Pfam" id="PF01381">
    <property type="entry name" value="HTH_3"/>
    <property type="match status" value="1"/>
</dbReference>
<dbReference type="CDD" id="cd00093">
    <property type="entry name" value="HTH_XRE"/>
    <property type="match status" value="1"/>
</dbReference>
<dbReference type="SUPFAM" id="SSF47413">
    <property type="entry name" value="lambda repressor-like DNA-binding domains"/>
    <property type="match status" value="1"/>
</dbReference>
<dbReference type="PANTHER" id="PTHR10245">
    <property type="entry name" value="ENDOTHELIAL DIFFERENTIATION-RELATED FACTOR 1 MULTIPROTEIN BRIDGING FACTOR 1"/>
    <property type="match status" value="1"/>
</dbReference>
<dbReference type="GO" id="GO:0003713">
    <property type="term" value="F:transcription coactivator activity"/>
    <property type="evidence" value="ECO:0007669"/>
    <property type="project" value="UniProtKB-ARBA"/>
</dbReference>
<evidence type="ECO:0000256" key="4">
    <source>
        <dbReference type="ARBA" id="ARBA00023163"/>
    </source>
</evidence>
<feature type="domain" description="HTH cro/C1-type" evidence="5">
    <location>
        <begin position="77"/>
        <end position="131"/>
    </location>
</feature>
<evidence type="ECO:0000313" key="7">
    <source>
        <dbReference type="Proteomes" id="UP001189122"/>
    </source>
</evidence>
<evidence type="ECO:0000256" key="3">
    <source>
        <dbReference type="ARBA" id="ARBA00023125"/>
    </source>
</evidence>
<dbReference type="InterPro" id="IPR001387">
    <property type="entry name" value="Cro/C1-type_HTH"/>
</dbReference>
<evidence type="ECO:0000259" key="5">
    <source>
        <dbReference type="PROSITE" id="PS50943"/>
    </source>
</evidence>
<gene>
    <name evidence="6" type="ORF">SI7747_17019137</name>
</gene>
<dbReference type="GO" id="GO:0003677">
    <property type="term" value="F:DNA binding"/>
    <property type="evidence" value="ECO:0007669"/>
    <property type="project" value="UniProtKB-KW"/>
</dbReference>
<comment type="similarity">
    <text evidence="1">Belongs to the MBF1 family.</text>
</comment>
<organism evidence="6">
    <name type="scientific">Spirodela intermedia</name>
    <name type="common">Intermediate duckweed</name>
    <dbReference type="NCBI Taxonomy" id="51605"/>
    <lineage>
        <taxon>Eukaryota</taxon>
        <taxon>Viridiplantae</taxon>
        <taxon>Streptophyta</taxon>
        <taxon>Embryophyta</taxon>
        <taxon>Tracheophyta</taxon>
        <taxon>Spermatophyta</taxon>
        <taxon>Magnoliopsida</taxon>
        <taxon>Liliopsida</taxon>
        <taxon>Araceae</taxon>
        <taxon>Lemnoideae</taxon>
        <taxon>Spirodela</taxon>
    </lineage>
</organism>
<dbReference type="InterPro" id="IPR013729">
    <property type="entry name" value="MBF1_N"/>
</dbReference>
<keyword evidence="4" id="KW-0804">Transcription</keyword>
<dbReference type="GO" id="GO:0005730">
    <property type="term" value="C:nucleolus"/>
    <property type="evidence" value="ECO:0007669"/>
    <property type="project" value="UniProtKB-ARBA"/>
</dbReference>
<dbReference type="Proteomes" id="UP001189122">
    <property type="component" value="Unassembled WGS sequence"/>
</dbReference>
<evidence type="ECO:0000256" key="1">
    <source>
        <dbReference type="ARBA" id="ARBA00009802"/>
    </source>
</evidence>
<dbReference type="PROSITE" id="PS50943">
    <property type="entry name" value="HTH_CROC1"/>
    <property type="match status" value="1"/>
</dbReference>
<dbReference type="InterPro" id="IPR010982">
    <property type="entry name" value="Lambda_DNA-bd_dom_sf"/>
</dbReference>
<dbReference type="Pfam" id="PF08523">
    <property type="entry name" value="MBF1"/>
    <property type="match status" value="1"/>
</dbReference>
<accession>A0A7I8JSI5</accession>
<dbReference type="PANTHER" id="PTHR10245:SF15">
    <property type="entry name" value="ENDOTHELIAL DIFFERENTIATION-RELATED FACTOR 1"/>
    <property type="match status" value="1"/>
</dbReference>
<name>A0A7I8JSI5_SPIIN</name>
<sequence>MPNRSSGVISQDWEPVVLNRRKTKASELRDPKAVNQAIRAGAGSSATAGPVVNARKLDEQTEPAALDRVPTEMRLAIQKARLAKKMSQADLAKAICEKPQVVQEYESGKAVPNHVVLAKMERILEVKLRGKAVK</sequence>
<keyword evidence="7" id="KW-1185">Reference proteome</keyword>
<reference evidence="6 7" key="1">
    <citation type="submission" date="2019-12" db="EMBL/GenBank/DDBJ databases">
        <authorList>
            <person name="Scholz U."/>
            <person name="Mascher M."/>
            <person name="Fiebig A."/>
        </authorList>
    </citation>
    <scope>NUCLEOTIDE SEQUENCE</scope>
</reference>